<feature type="transmembrane region" description="Helical" evidence="1">
    <location>
        <begin position="27"/>
        <end position="48"/>
    </location>
</feature>
<reference evidence="2 3" key="1">
    <citation type="journal article" date="2015" name="Nature">
        <title>rRNA introns, odd ribosomes, and small enigmatic genomes across a large radiation of phyla.</title>
        <authorList>
            <person name="Brown C.T."/>
            <person name="Hug L.A."/>
            <person name="Thomas B.C."/>
            <person name="Sharon I."/>
            <person name="Castelle C.J."/>
            <person name="Singh A."/>
            <person name="Wilkins M.J."/>
            <person name="Williams K.H."/>
            <person name="Banfield J.F."/>
        </authorList>
    </citation>
    <scope>NUCLEOTIDE SEQUENCE [LARGE SCALE GENOMIC DNA]</scope>
</reference>
<dbReference type="STRING" id="1619044.UY92_C0004G0010"/>
<evidence type="ECO:0000313" key="3">
    <source>
        <dbReference type="Proteomes" id="UP000033870"/>
    </source>
</evidence>
<keyword evidence="1" id="KW-1133">Transmembrane helix</keyword>
<evidence type="ECO:0000256" key="1">
    <source>
        <dbReference type="SAM" id="Phobius"/>
    </source>
</evidence>
<dbReference type="AlphaFoldDB" id="A0A0G2BAZ4"/>
<keyword evidence="1" id="KW-0472">Membrane</keyword>
<dbReference type="Proteomes" id="UP000033870">
    <property type="component" value="Unassembled WGS sequence"/>
</dbReference>
<comment type="caution">
    <text evidence="2">The sequence shown here is derived from an EMBL/GenBank/DDBJ whole genome shotgun (WGS) entry which is preliminary data.</text>
</comment>
<dbReference type="EMBL" id="LCRX01000004">
    <property type="protein sequence ID" value="KKW42674.1"/>
    <property type="molecule type" value="Genomic_DNA"/>
</dbReference>
<protein>
    <submittedName>
        <fullName evidence="2">Uncharacterized protein</fullName>
    </submittedName>
</protein>
<accession>A0A0G2BAZ4</accession>
<gene>
    <name evidence="2" type="ORF">UY92_C0004G0010</name>
</gene>
<organism evidence="2 3">
    <name type="scientific">Candidatus Magasanikbacteria bacterium GW2011_GWA2_56_11</name>
    <dbReference type="NCBI Taxonomy" id="1619044"/>
    <lineage>
        <taxon>Bacteria</taxon>
        <taxon>Candidatus Magasanikiibacteriota</taxon>
    </lineage>
</organism>
<keyword evidence="1" id="KW-0812">Transmembrane</keyword>
<evidence type="ECO:0000313" key="2">
    <source>
        <dbReference type="EMBL" id="KKW42674.1"/>
    </source>
</evidence>
<sequence length="109" mass="11928">MLSFPKKNPAELLSFHRAYRSVRPIRLIAIAALAVIAAILALTGWFVYRHIYQTIGAAQTYGLAAASPQIKPVNFKLYEETAAAKQQKFSTSTLAAGRDPFVFASSTKP</sequence>
<proteinExistence type="predicted"/>
<name>A0A0G2BAZ4_9BACT</name>